<evidence type="ECO:0000259" key="7">
    <source>
        <dbReference type="PROSITE" id="PS50011"/>
    </source>
</evidence>
<accession>A0A8S1KFH2</accession>
<feature type="domain" description="Protein kinase" evidence="7">
    <location>
        <begin position="21"/>
        <end position="273"/>
    </location>
</feature>
<dbReference type="AlphaFoldDB" id="A0A8S1KFH2"/>
<dbReference type="GO" id="GO:0005737">
    <property type="term" value="C:cytoplasm"/>
    <property type="evidence" value="ECO:0007669"/>
    <property type="project" value="TreeGrafter"/>
</dbReference>
<dbReference type="InterPro" id="IPR000719">
    <property type="entry name" value="Prot_kinase_dom"/>
</dbReference>
<dbReference type="GO" id="GO:0035556">
    <property type="term" value="P:intracellular signal transduction"/>
    <property type="evidence" value="ECO:0007669"/>
    <property type="project" value="TreeGrafter"/>
</dbReference>
<dbReference type="CDD" id="cd14003">
    <property type="entry name" value="STKc_AMPK-like"/>
    <property type="match status" value="1"/>
</dbReference>
<dbReference type="OrthoDB" id="193931at2759"/>
<dbReference type="Pfam" id="PF00069">
    <property type="entry name" value="Pkinase"/>
    <property type="match status" value="1"/>
</dbReference>
<evidence type="ECO:0000256" key="1">
    <source>
        <dbReference type="ARBA" id="ARBA00022527"/>
    </source>
</evidence>
<evidence type="ECO:0000256" key="5">
    <source>
        <dbReference type="ARBA" id="ARBA00022840"/>
    </source>
</evidence>
<dbReference type="Proteomes" id="UP000692954">
    <property type="component" value="Unassembled WGS sequence"/>
</dbReference>
<evidence type="ECO:0000256" key="4">
    <source>
        <dbReference type="ARBA" id="ARBA00022777"/>
    </source>
</evidence>
<dbReference type="PROSITE" id="PS00108">
    <property type="entry name" value="PROTEIN_KINASE_ST"/>
    <property type="match status" value="1"/>
</dbReference>
<evidence type="ECO:0000256" key="2">
    <source>
        <dbReference type="ARBA" id="ARBA00022679"/>
    </source>
</evidence>
<dbReference type="PANTHER" id="PTHR24346">
    <property type="entry name" value="MAP/MICROTUBULE AFFINITY-REGULATING KINASE"/>
    <property type="match status" value="1"/>
</dbReference>
<dbReference type="GO" id="GO:0004674">
    <property type="term" value="F:protein serine/threonine kinase activity"/>
    <property type="evidence" value="ECO:0007669"/>
    <property type="project" value="UniProtKB-KW"/>
</dbReference>
<keyword evidence="1" id="KW-0723">Serine/threonine-protein kinase</keyword>
<dbReference type="PROSITE" id="PS50011">
    <property type="entry name" value="PROTEIN_KINASE_DOM"/>
    <property type="match status" value="1"/>
</dbReference>
<keyword evidence="9" id="KW-1185">Reference proteome</keyword>
<dbReference type="EMBL" id="CAJJDN010000006">
    <property type="protein sequence ID" value="CAD8051896.1"/>
    <property type="molecule type" value="Genomic_DNA"/>
</dbReference>
<dbReference type="PANTHER" id="PTHR24346:SF82">
    <property type="entry name" value="KP78A-RELATED"/>
    <property type="match status" value="1"/>
</dbReference>
<dbReference type="FunFam" id="3.30.200.20:FF:000003">
    <property type="entry name" value="Non-specific serine/threonine protein kinase"/>
    <property type="match status" value="1"/>
</dbReference>
<dbReference type="FunFam" id="1.10.510.10:FF:000740">
    <property type="entry name" value="SNF1-related protein kinase, putative"/>
    <property type="match status" value="1"/>
</dbReference>
<dbReference type="InterPro" id="IPR017441">
    <property type="entry name" value="Protein_kinase_ATP_BS"/>
</dbReference>
<organism evidence="8 9">
    <name type="scientific">Paramecium sonneborni</name>
    <dbReference type="NCBI Taxonomy" id="65129"/>
    <lineage>
        <taxon>Eukaryota</taxon>
        <taxon>Sar</taxon>
        <taxon>Alveolata</taxon>
        <taxon>Ciliophora</taxon>
        <taxon>Intramacronucleata</taxon>
        <taxon>Oligohymenophorea</taxon>
        <taxon>Peniculida</taxon>
        <taxon>Parameciidae</taxon>
        <taxon>Paramecium</taxon>
    </lineage>
</organism>
<gene>
    <name evidence="8" type="ORF">PSON_ATCC_30995.1.T0060129</name>
</gene>
<evidence type="ECO:0000313" key="8">
    <source>
        <dbReference type="EMBL" id="CAD8051896.1"/>
    </source>
</evidence>
<dbReference type="GO" id="GO:0005524">
    <property type="term" value="F:ATP binding"/>
    <property type="evidence" value="ECO:0007669"/>
    <property type="project" value="UniProtKB-UniRule"/>
</dbReference>
<feature type="binding site" evidence="6">
    <location>
        <position position="50"/>
    </location>
    <ligand>
        <name>ATP</name>
        <dbReference type="ChEBI" id="CHEBI:30616"/>
    </ligand>
</feature>
<keyword evidence="5 6" id="KW-0067">ATP-binding</keyword>
<evidence type="ECO:0000313" key="9">
    <source>
        <dbReference type="Proteomes" id="UP000692954"/>
    </source>
</evidence>
<evidence type="ECO:0000256" key="6">
    <source>
        <dbReference type="PROSITE-ProRule" id="PRU10141"/>
    </source>
</evidence>
<sequence>MREGGNPEKMQNQRTRMIGNYVIGKTLGFGTFGKVKMVTHEQSGEKVAIKILEKDRIVETADVERVQREIHILKLVRHPHIIQLYEIIETPKHIFLVMEMVSGGELFDYIVKNTKLEEVEACKLFQELISGIEYLHKIRVVHRDLKPENLLLDKSKNLKIVDFGLSNTYKNEELLKTACGSPCYAAPEMIAGQKYQGLRVDLWSSGVILFACLCGYLPFEDQNTSALYKKILSGTYQLPSHLSQDAQSMIAGILTVDPEKRFTIENIHNHPWFQIYRRSYEIPPGIVVGYNRIPIDQDILNLLKSFGIDIDYALKCLDANKHNEVTTFYHLLLKRHLVNGGRSTADLNSESFDIKLLEPKQRPNKVPITSLVNNEIIKQQMKEEIIKQRSYSTDKDRGRIIKTTDHNKQILADNDQSVNRIAHNGQASSVQVKLKEENYFDQSPQLKKNNKLPHSTLIHNIYGANKNKTTNIASTEHRYREETKKSSSRNKKDLDITNLHRNTNREFQQINRNLQNGGRSQNHKKDRIYVINQNNHSFDLPPNSNPSVKQKVYHYQKFGYHQ</sequence>
<keyword evidence="2" id="KW-0808">Transferase</keyword>
<dbReference type="PROSITE" id="PS00107">
    <property type="entry name" value="PROTEIN_KINASE_ATP"/>
    <property type="match status" value="1"/>
</dbReference>
<dbReference type="CDD" id="cd14335">
    <property type="entry name" value="UBA_SnRK1_plant"/>
    <property type="match status" value="1"/>
</dbReference>
<dbReference type="InterPro" id="IPR008271">
    <property type="entry name" value="Ser/Thr_kinase_AS"/>
</dbReference>
<keyword evidence="4" id="KW-0418">Kinase</keyword>
<proteinExistence type="predicted"/>
<dbReference type="SMART" id="SM00220">
    <property type="entry name" value="S_TKc"/>
    <property type="match status" value="1"/>
</dbReference>
<keyword evidence="3 6" id="KW-0547">Nucleotide-binding</keyword>
<comment type="caution">
    <text evidence="8">The sequence shown here is derived from an EMBL/GenBank/DDBJ whole genome shotgun (WGS) entry which is preliminary data.</text>
</comment>
<evidence type="ECO:0000256" key="3">
    <source>
        <dbReference type="ARBA" id="ARBA00022741"/>
    </source>
</evidence>
<protein>
    <recommendedName>
        <fullName evidence="7">Protein kinase domain-containing protein</fullName>
    </recommendedName>
</protein>
<name>A0A8S1KFH2_9CILI</name>
<reference evidence="8" key="1">
    <citation type="submission" date="2021-01" db="EMBL/GenBank/DDBJ databases">
        <authorList>
            <consortium name="Genoscope - CEA"/>
            <person name="William W."/>
        </authorList>
    </citation>
    <scope>NUCLEOTIDE SEQUENCE</scope>
</reference>